<dbReference type="EMBL" id="JADFTS010000001">
    <property type="protein sequence ID" value="KAF9625698.1"/>
    <property type="molecule type" value="Genomic_DNA"/>
</dbReference>
<keyword evidence="3" id="KW-0805">Transcription regulation</keyword>
<dbReference type="AlphaFoldDB" id="A0A835IYE1"/>
<dbReference type="Pfam" id="PF20451">
    <property type="entry name" value="Calmod_bind_M"/>
    <property type="match status" value="1"/>
</dbReference>
<dbReference type="InterPro" id="IPR046831">
    <property type="entry name" value="Calmodulin_bind_N"/>
</dbReference>
<keyword evidence="7" id="KW-0539">Nucleus</keyword>
<evidence type="ECO:0000256" key="1">
    <source>
        <dbReference type="ARBA" id="ARBA00004123"/>
    </source>
</evidence>
<dbReference type="PANTHER" id="PTHR31713:SF14">
    <property type="entry name" value="CALMODULIN-BINDING PROTEIN 60 A"/>
    <property type="match status" value="1"/>
</dbReference>
<evidence type="ECO:0000259" key="10">
    <source>
        <dbReference type="Pfam" id="PF20451"/>
    </source>
</evidence>
<evidence type="ECO:0000256" key="2">
    <source>
        <dbReference type="ARBA" id="ARBA00007214"/>
    </source>
</evidence>
<feature type="region of interest" description="Disordered" evidence="8">
    <location>
        <begin position="1"/>
        <end position="21"/>
    </location>
</feature>
<evidence type="ECO:0000313" key="12">
    <source>
        <dbReference type="EMBL" id="KAF9625698.1"/>
    </source>
</evidence>
<protein>
    <recommendedName>
        <fullName evidence="14">Calmodulin-binding protein</fullName>
    </recommendedName>
</protein>
<dbReference type="GO" id="GO:0003700">
    <property type="term" value="F:DNA-binding transcription factor activity"/>
    <property type="evidence" value="ECO:0007669"/>
    <property type="project" value="TreeGrafter"/>
</dbReference>
<proteinExistence type="inferred from homology"/>
<dbReference type="GO" id="GO:0005516">
    <property type="term" value="F:calmodulin binding"/>
    <property type="evidence" value="ECO:0007669"/>
    <property type="project" value="InterPro"/>
</dbReference>
<evidence type="ECO:0008006" key="14">
    <source>
        <dbReference type="Google" id="ProtNLM"/>
    </source>
</evidence>
<evidence type="ECO:0000256" key="8">
    <source>
        <dbReference type="SAM" id="MobiDB-lite"/>
    </source>
</evidence>
<keyword evidence="4" id="KW-0238">DNA-binding</keyword>
<dbReference type="Pfam" id="PF20452">
    <property type="entry name" value="Calmod_bind_C"/>
    <property type="match status" value="1"/>
</dbReference>
<comment type="subcellular location">
    <subcellularLocation>
        <location evidence="1">Nucleus</location>
    </subcellularLocation>
</comment>
<comment type="caution">
    <text evidence="12">The sequence shown here is derived from an EMBL/GenBank/DDBJ whole genome shotgun (WGS) entry which is preliminary data.</text>
</comment>
<dbReference type="GO" id="GO:0005634">
    <property type="term" value="C:nucleus"/>
    <property type="evidence" value="ECO:0007669"/>
    <property type="project" value="UniProtKB-SubCell"/>
</dbReference>
<keyword evidence="5" id="KW-0010">Activator</keyword>
<evidence type="ECO:0000313" key="13">
    <source>
        <dbReference type="Proteomes" id="UP000631114"/>
    </source>
</evidence>
<dbReference type="Proteomes" id="UP000631114">
    <property type="component" value="Unassembled WGS sequence"/>
</dbReference>
<dbReference type="InterPro" id="IPR012416">
    <property type="entry name" value="CBP60"/>
</dbReference>
<evidence type="ECO:0000256" key="5">
    <source>
        <dbReference type="ARBA" id="ARBA00023159"/>
    </source>
</evidence>
<gene>
    <name evidence="12" type="ORF">IFM89_026278</name>
</gene>
<keyword evidence="13" id="KW-1185">Reference proteome</keyword>
<evidence type="ECO:0000256" key="4">
    <source>
        <dbReference type="ARBA" id="ARBA00023125"/>
    </source>
</evidence>
<feature type="domain" description="Calmodulin binding protein-like N-terminal" evidence="9">
    <location>
        <begin position="84"/>
        <end position="231"/>
    </location>
</feature>
<sequence length="594" mass="66144">MSQKRQPDDGKVGSKPEEKRQKVPALRNVILEAMKMNAFQKFLSGLEPLIRKVVKEEVEVALKKHFSKKQSFGNQVHPSSSRSLELQFRNKLSLPVFTGSKIEGGEGSIVEVALVDTLTDTVVLSGPESSAKVEIVVLEGDFELDDDGSWTVEVFNNNIVKEREGKRPLLTGDCILNLKEGIGGIGDLFFTDNSSWTRSRKFRLGARVVGDNYDGIRIREAMTESFVVKDHRGELHDAHEEFAYLHLMDWAVGGLKFNQFLLAVYKKHYPPSLADEVWRLEKIGKDGAFHKRLNKENVNTVKDFLTLLFGDALRLRNILGTGMSSKMWEITVEHAQTCILDKRMYVYHPTSAQQGVGVVFNVVGQILGILSAGQYITVDKISETEEVNAQRLVKLAYEHWDEVVSFDAGSMMDGSFHIPALSFPSSLNARGSSFTSQIQSSHNSDEVNIAQLSDSSSDVVSSILSLEGFRNTDITLPGYDNMDLRYDHFSSFTDSVANSIDCDAEAMVQSFCGDHTQYYQSDTSLLPQNFCLESQADLQAAVSGFIASSARSAVAATADKAQTKWSVLYSVLRWRFSIRRIVASKKSGGRESKR</sequence>
<feature type="domain" description="Calmodulin binding protein C-terminal" evidence="11">
    <location>
        <begin position="344"/>
        <end position="406"/>
    </location>
</feature>
<dbReference type="InterPro" id="IPR046830">
    <property type="entry name" value="Calmod_bind_M"/>
</dbReference>
<reference evidence="12 13" key="1">
    <citation type="submission" date="2020-10" db="EMBL/GenBank/DDBJ databases">
        <title>The Coptis chinensis genome and diversification of protoberbering-type alkaloids.</title>
        <authorList>
            <person name="Wang B."/>
            <person name="Shu S."/>
            <person name="Song C."/>
            <person name="Liu Y."/>
        </authorList>
    </citation>
    <scope>NUCLEOTIDE SEQUENCE [LARGE SCALE GENOMIC DNA]</scope>
    <source>
        <strain evidence="12">HL-2020</strain>
        <tissue evidence="12">Leaf</tissue>
    </source>
</reference>
<dbReference type="Pfam" id="PF07887">
    <property type="entry name" value="Calmodulin_bind"/>
    <property type="match status" value="1"/>
</dbReference>
<dbReference type="GO" id="GO:0043565">
    <property type="term" value="F:sequence-specific DNA binding"/>
    <property type="evidence" value="ECO:0007669"/>
    <property type="project" value="TreeGrafter"/>
</dbReference>
<evidence type="ECO:0000256" key="6">
    <source>
        <dbReference type="ARBA" id="ARBA00023163"/>
    </source>
</evidence>
<dbReference type="GO" id="GO:0080142">
    <property type="term" value="P:regulation of salicylic acid biosynthetic process"/>
    <property type="evidence" value="ECO:0007669"/>
    <property type="project" value="TreeGrafter"/>
</dbReference>
<evidence type="ECO:0000259" key="11">
    <source>
        <dbReference type="Pfam" id="PF20452"/>
    </source>
</evidence>
<dbReference type="PANTHER" id="PTHR31713">
    <property type="entry name" value="OS02G0177800 PROTEIN"/>
    <property type="match status" value="1"/>
</dbReference>
<organism evidence="12 13">
    <name type="scientific">Coptis chinensis</name>
    <dbReference type="NCBI Taxonomy" id="261450"/>
    <lineage>
        <taxon>Eukaryota</taxon>
        <taxon>Viridiplantae</taxon>
        <taxon>Streptophyta</taxon>
        <taxon>Embryophyta</taxon>
        <taxon>Tracheophyta</taxon>
        <taxon>Spermatophyta</taxon>
        <taxon>Magnoliopsida</taxon>
        <taxon>Ranunculales</taxon>
        <taxon>Ranunculaceae</taxon>
        <taxon>Coptidoideae</taxon>
        <taxon>Coptis</taxon>
    </lineage>
</organism>
<evidence type="ECO:0000259" key="9">
    <source>
        <dbReference type="Pfam" id="PF07887"/>
    </source>
</evidence>
<dbReference type="InterPro" id="IPR046829">
    <property type="entry name" value="Calmod_bind_C"/>
</dbReference>
<evidence type="ECO:0000256" key="7">
    <source>
        <dbReference type="ARBA" id="ARBA00023242"/>
    </source>
</evidence>
<keyword evidence="6" id="KW-0804">Transcription</keyword>
<evidence type="ECO:0000256" key="3">
    <source>
        <dbReference type="ARBA" id="ARBA00023015"/>
    </source>
</evidence>
<comment type="similarity">
    <text evidence="2">Belongs to the plant ACBP60 protein family.</text>
</comment>
<dbReference type="OrthoDB" id="1604062at2759"/>
<name>A0A835IYE1_9MAGN</name>
<feature type="domain" description="Calmodulin binding protein central" evidence="10">
    <location>
        <begin position="273"/>
        <end position="338"/>
    </location>
</feature>
<accession>A0A835IYE1</accession>